<gene>
    <name evidence="6" type="ORF">BPS26883_02148</name>
</gene>
<comment type="subcellular location">
    <subcellularLocation>
        <location evidence="1">Membrane</location>
    </subcellularLocation>
</comment>
<keyword evidence="4" id="KW-1133">Transmembrane helix</keyword>
<evidence type="ECO:0000256" key="2">
    <source>
        <dbReference type="ARBA" id="ARBA00023136"/>
    </source>
</evidence>
<dbReference type="InterPro" id="IPR051407">
    <property type="entry name" value="Bact_OM_lipoprot/Surf_antigen"/>
</dbReference>
<evidence type="ECO:0000256" key="3">
    <source>
        <dbReference type="SAM" id="MobiDB-lite"/>
    </source>
</evidence>
<protein>
    <submittedName>
        <fullName evidence="6">Membrane protein</fullName>
    </submittedName>
</protein>
<evidence type="ECO:0000259" key="5">
    <source>
        <dbReference type="Pfam" id="PF05433"/>
    </source>
</evidence>
<dbReference type="GO" id="GO:0019867">
    <property type="term" value="C:outer membrane"/>
    <property type="evidence" value="ECO:0007669"/>
    <property type="project" value="InterPro"/>
</dbReference>
<proteinExistence type="predicted"/>
<feature type="compositionally biased region" description="Basic and acidic residues" evidence="3">
    <location>
        <begin position="21"/>
        <end position="34"/>
    </location>
</feature>
<dbReference type="Pfam" id="PF05433">
    <property type="entry name" value="Rick_17kDa_Anti"/>
    <property type="match status" value="1"/>
</dbReference>
<dbReference type="PANTHER" id="PTHR35603">
    <property type="match status" value="1"/>
</dbReference>
<dbReference type="EMBL" id="CABVPP010000011">
    <property type="protein sequence ID" value="VWB46738.1"/>
    <property type="molecule type" value="Genomic_DNA"/>
</dbReference>
<evidence type="ECO:0000313" key="7">
    <source>
        <dbReference type="Proteomes" id="UP000494162"/>
    </source>
</evidence>
<feature type="transmembrane region" description="Helical" evidence="4">
    <location>
        <begin position="49"/>
        <end position="72"/>
    </location>
</feature>
<dbReference type="PANTHER" id="PTHR35603:SF2">
    <property type="entry name" value="OUTER MEMBRANE LIPOPROTEIN"/>
    <property type="match status" value="1"/>
</dbReference>
<keyword evidence="4" id="KW-0812">Transmembrane</keyword>
<evidence type="ECO:0000256" key="4">
    <source>
        <dbReference type="SAM" id="Phobius"/>
    </source>
</evidence>
<evidence type="ECO:0000256" key="1">
    <source>
        <dbReference type="ARBA" id="ARBA00004370"/>
    </source>
</evidence>
<organism evidence="6 7">
    <name type="scientific">Burkholderia pseudomultivorans</name>
    <dbReference type="NCBI Taxonomy" id="1207504"/>
    <lineage>
        <taxon>Bacteria</taxon>
        <taxon>Pseudomonadati</taxon>
        <taxon>Pseudomonadota</taxon>
        <taxon>Betaproteobacteria</taxon>
        <taxon>Burkholderiales</taxon>
        <taxon>Burkholderiaceae</taxon>
        <taxon>Burkholderia</taxon>
        <taxon>Burkholderia cepacia complex</taxon>
    </lineage>
</organism>
<sequence>MTTGPEPGAKKPTPSDPDAWDPGHTRIDQEKKMDNQNQTTPQKQRLHPLVATAAGAVIVASLAATAAITGVFPKANSSNEQNGQTQAALIASQPAVDTAAAASAALAAQAQQQAAEQAAQQKALAQAEPKPAPRPVTHHHRAPAPQPPQYAQQPSAPVQPAYCQTCGTVVAITQTRTPGQSSGIGAVGGAAAGGLLGNQFGHGNGRTAMTIIGALGGGLAGNQVEKQVRAETDYQVQVQMENGATRTFTYRNAPPFGQGQRVRVENGTLVGA</sequence>
<dbReference type="AlphaFoldDB" id="A0A6P2JX40"/>
<dbReference type="Proteomes" id="UP000494162">
    <property type="component" value="Unassembled WGS sequence"/>
</dbReference>
<evidence type="ECO:0000313" key="6">
    <source>
        <dbReference type="EMBL" id="VWB46738.1"/>
    </source>
</evidence>
<feature type="domain" description="Glycine zipper 2TM" evidence="5">
    <location>
        <begin position="184"/>
        <end position="225"/>
    </location>
</feature>
<keyword evidence="2 4" id="KW-0472">Membrane</keyword>
<feature type="region of interest" description="Disordered" evidence="3">
    <location>
        <begin position="117"/>
        <end position="156"/>
    </location>
</feature>
<feature type="compositionally biased region" description="Low complexity" evidence="3">
    <location>
        <begin position="117"/>
        <end position="129"/>
    </location>
</feature>
<name>A0A6P2JX40_9BURK</name>
<dbReference type="InterPro" id="IPR008816">
    <property type="entry name" value="Gly_zipper_2TM_dom"/>
</dbReference>
<feature type="region of interest" description="Disordered" evidence="3">
    <location>
        <begin position="1"/>
        <end position="46"/>
    </location>
</feature>
<reference evidence="6 7" key="1">
    <citation type="submission" date="2019-09" db="EMBL/GenBank/DDBJ databases">
        <authorList>
            <person name="Depoorter E."/>
        </authorList>
    </citation>
    <scope>NUCLEOTIDE SEQUENCE [LARGE SCALE GENOMIC DNA]</scope>
    <source>
        <strain evidence="6">LMG 26883</strain>
    </source>
</reference>
<accession>A0A6P2JX40</accession>